<comment type="caution">
    <text evidence="2">The sequence shown here is derived from an EMBL/GenBank/DDBJ whole genome shotgun (WGS) entry which is preliminary data.</text>
</comment>
<dbReference type="PATRIC" id="fig|1256206.3.peg.1625"/>
<keyword evidence="1" id="KW-0732">Signal</keyword>
<dbReference type="Proteomes" id="UP000014243">
    <property type="component" value="Unassembled WGS sequence"/>
</dbReference>
<reference evidence="2 3" key="1">
    <citation type="journal article" date="2013" name="PLoS ONE">
        <title>Lactobacillus paracasei comparative genomics: towards species pan-genome definition and exploitation of diversity.</title>
        <authorList>
            <person name="Smokvina T."/>
            <person name="Wels M."/>
            <person name="Polka J."/>
            <person name="Chervaux C."/>
            <person name="Brisse S."/>
            <person name="Boekhorst J."/>
            <person name="van Hylckama Vlieg J.E."/>
            <person name="Siezen R.J."/>
        </authorList>
    </citation>
    <scope>NUCLEOTIDE SEQUENCE [LARGE SCALE GENOMIC DNA]</scope>
    <source>
        <strain evidence="2 3">Lpp126</strain>
    </source>
</reference>
<protein>
    <submittedName>
        <fullName evidence="2">Uncharacterized protein</fullName>
    </submittedName>
</protein>
<proteinExistence type="predicted"/>
<evidence type="ECO:0000313" key="2">
    <source>
        <dbReference type="EMBL" id="EPC74681.1"/>
    </source>
</evidence>
<evidence type="ECO:0000256" key="1">
    <source>
        <dbReference type="ARBA" id="ARBA00022729"/>
    </source>
</evidence>
<accession>S2RTC3</accession>
<evidence type="ECO:0000313" key="3">
    <source>
        <dbReference type="Proteomes" id="UP000014243"/>
    </source>
</evidence>
<organism evidence="2 3">
    <name type="scientific">Lacticaseibacillus paracasei subsp. paracasei Lpp126</name>
    <dbReference type="NCBI Taxonomy" id="1256206"/>
    <lineage>
        <taxon>Bacteria</taxon>
        <taxon>Bacillati</taxon>
        <taxon>Bacillota</taxon>
        <taxon>Bacilli</taxon>
        <taxon>Lactobacillales</taxon>
        <taxon>Lactobacillaceae</taxon>
        <taxon>Lacticaseibacillus</taxon>
    </lineage>
</organism>
<sequence length="96" mass="10768">MILKLDSKRIQLARQAEKTVHVRFRMYKAKKRWLIAGAALLFIPAFFQPGHEVKADTSLPQTQVTATSQAAGASDISKCGELVIKRTNIKQCCECY</sequence>
<dbReference type="Pfam" id="PF19258">
    <property type="entry name" value="KxYKxGKxW_sig"/>
    <property type="match status" value="1"/>
</dbReference>
<dbReference type="EMBL" id="ANKC01000757">
    <property type="protein sequence ID" value="EPC74681.1"/>
    <property type="molecule type" value="Genomic_DNA"/>
</dbReference>
<name>S2RTC3_LACPA</name>
<dbReference type="AlphaFoldDB" id="S2RTC3"/>
<gene>
    <name evidence="2" type="ORF">Lpp126_10598</name>
</gene>
<dbReference type="NCBIfam" id="TIGR03715">
    <property type="entry name" value="KxYKxGKxW"/>
    <property type="match status" value="1"/>
</dbReference>
<dbReference type="InterPro" id="IPR022263">
    <property type="entry name" value="KxYKxGKxW"/>
</dbReference>